<comment type="caution">
    <text evidence="2">The sequence shown here is derived from an EMBL/GenBank/DDBJ whole genome shotgun (WGS) entry which is preliminary data.</text>
</comment>
<evidence type="ECO:0000313" key="3">
    <source>
        <dbReference type="Proteomes" id="UP000315133"/>
    </source>
</evidence>
<dbReference type="AlphaFoldDB" id="A0A543KJV4"/>
<gene>
    <name evidence="2" type="ORF">FB476_0187</name>
</gene>
<dbReference type="Proteomes" id="UP000315133">
    <property type="component" value="Unassembled WGS sequence"/>
</dbReference>
<accession>A0A543KJV4</accession>
<protein>
    <submittedName>
        <fullName evidence="2">Tetratricopeptide repeat protein</fullName>
    </submittedName>
</protein>
<dbReference type="InterPro" id="IPR011990">
    <property type="entry name" value="TPR-like_helical_dom_sf"/>
</dbReference>
<organism evidence="2 3">
    <name type="scientific">Ornithinimicrobium humiphilum</name>
    <dbReference type="NCBI Taxonomy" id="125288"/>
    <lineage>
        <taxon>Bacteria</taxon>
        <taxon>Bacillati</taxon>
        <taxon>Actinomycetota</taxon>
        <taxon>Actinomycetes</taxon>
        <taxon>Micrococcales</taxon>
        <taxon>Ornithinimicrobiaceae</taxon>
        <taxon>Ornithinimicrobium</taxon>
    </lineage>
</organism>
<dbReference type="Gene3D" id="1.25.40.10">
    <property type="entry name" value="Tetratricopeptide repeat domain"/>
    <property type="match status" value="1"/>
</dbReference>
<keyword evidence="3" id="KW-1185">Reference proteome</keyword>
<dbReference type="SUPFAM" id="SSF54593">
    <property type="entry name" value="Glyoxalase/Bleomycin resistance protein/Dihydroxybiphenyl dioxygenase"/>
    <property type="match status" value="1"/>
</dbReference>
<proteinExistence type="predicted"/>
<name>A0A543KJV4_9MICO</name>
<dbReference type="Gene3D" id="3.10.180.10">
    <property type="entry name" value="2,3-Dihydroxybiphenyl 1,2-Dioxygenase, domain 1"/>
    <property type="match status" value="1"/>
</dbReference>
<evidence type="ECO:0000313" key="2">
    <source>
        <dbReference type="EMBL" id="TQM95348.1"/>
    </source>
</evidence>
<reference evidence="2 3" key="1">
    <citation type="submission" date="2019-06" db="EMBL/GenBank/DDBJ databases">
        <title>Sequencing the genomes of 1000 actinobacteria strains.</title>
        <authorList>
            <person name="Klenk H.-P."/>
        </authorList>
    </citation>
    <scope>NUCLEOTIDE SEQUENCE [LARGE SCALE GENOMIC DNA]</scope>
    <source>
        <strain evidence="2 3">DSM 12362</strain>
    </source>
</reference>
<dbReference type="Pfam" id="PF14559">
    <property type="entry name" value="TPR_19"/>
    <property type="match status" value="1"/>
</dbReference>
<feature type="region of interest" description="Disordered" evidence="1">
    <location>
        <begin position="236"/>
        <end position="261"/>
    </location>
</feature>
<dbReference type="InterPro" id="IPR029068">
    <property type="entry name" value="Glyas_Bleomycin-R_OHBP_Dase"/>
</dbReference>
<sequence>MVAMLPCPDIDEMAGFWTALGLSITYHQQRPNPYVALKRGGIDLHYFGMPGVAPEDSYSTCMILVPDTGALYDLFTSGLRSLYGKVPVTGFPRITRPRKRANNAGLSGFSVVDPAGNWVRVSRLPDARHQPRAVDDRVEWVSAGGGRLAVAVENAVVMADSHGDVPQALRILSGAIGKHDGPPTELAPALAYLAELQVRAGQPDAARQTLDRLTGLATDDTLGPEDLATVRQALGEAEEAVAGSEPPDDLAGRAGAGTDPI</sequence>
<dbReference type="EMBL" id="VFPU01000001">
    <property type="protein sequence ID" value="TQM95348.1"/>
    <property type="molecule type" value="Genomic_DNA"/>
</dbReference>
<evidence type="ECO:0000256" key="1">
    <source>
        <dbReference type="SAM" id="MobiDB-lite"/>
    </source>
</evidence>
<dbReference type="SUPFAM" id="SSF48452">
    <property type="entry name" value="TPR-like"/>
    <property type="match status" value="1"/>
</dbReference>
<dbReference type="OrthoDB" id="6624781at2"/>